<reference evidence="6" key="1">
    <citation type="journal article" date="2015" name="BMC Evol. Biol.">
        <title>Chloroplast phylogenomic analysis of chlorophyte green algae identifies a novel lineage sister to the Sphaeropleales (Chlorophyceae).</title>
        <authorList>
            <person name="Lemieux C."/>
            <person name="Vincent A.T."/>
            <person name="Labarre A."/>
            <person name="Otis C."/>
            <person name="Turmel M."/>
        </authorList>
    </citation>
    <scope>NUCLEOTIDE SEQUENCE</scope>
</reference>
<comment type="function">
    <text evidence="5">Binds to 23S rRNA.</text>
</comment>
<dbReference type="AlphaFoldDB" id="A0A0S2LML6"/>
<dbReference type="GO" id="GO:0005840">
    <property type="term" value="C:ribosome"/>
    <property type="evidence" value="ECO:0007669"/>
    <property type="project" value="UniProtKB-KW"/>
</dbReference>
<dbReference type="GO" id="GO:0019843">
    <property type="term" value="F:rRNA binding"/>
    <property type="evidence" value="ECO:0007669"/>
    <property type="project" value="UniProtKB-UniRule"/>
</dbReference>
<dbReference type="GO" id="GO:0003735">
    <property type="term" value="F:structural constituent of ribosome"/>
    <property type="evidence" value="ECO:0007669"/>
    <property type="project" value="InterPro"/>
</dbReference>
<dbReference type="GO" id="GO:0006412">
    <property type="term" value="P:translation"/>
    <property type="evidence" value="ECO:0007669"/>
    <property type="project" value="UniProtKB-UniRule"/>
</dbReference>
<dbReference type="PANTHER" id="PTHR11620">
    <property type="entry name" value="60S RIBOSOMAL PROTEIN L23A"/>
    <property type="match status" value="1"/>
</dbReference>
<dbReference type="GO" id="GO:1990904">
    <property type="term" value="C:ribonucleoprotein complex"/>
    <property type="evidence" value="ECO:0007669"/>
    <property type="project" value="UniProtKB-KW"/>
</dbReference>
<comment type="similarity">
    <text evidence="1 5">Belongs to the universal ribosomal protein uL23 family.</text>
</comment>
<evidence type="ECO:0000256" key="3">
    <source>
        <dbReference type="ARBA" id="ARBA00023274"/>
    </source>
</evidence>
<dbReference type="GO" id="GO:0009507">
    <property type="term" value="C:chloroplast"/>
    <property type="evidence" value="ECO:0007669"/>
    <property type="project" value="UniProtKB-SubCell"/>
</dbReference>
<keyword evidence="5" id="KW-0694">RNA-binding</keyword>
<evidence type="ECO:0000256" key="1">
    <source>
        <dbReference type="ARBA" id="ARBA00006700"/>
    </source>
</evidence>
<geneLocation type="chloroplast" evidence="6"/>
<evidence type="ECO:0000256" key="5">
    <source>
        <dbReference type="HAMAP-Rule" id="MF_01369"/>
    </source>
</evidence>
<dbReference type="SUPFAM" id="SSF54189">
    <property type="entry name" value="Ribosomal proteins S24e, L23 and L15e"/>
    <property type="match status" value="1"/>
</dbReference>
<keyword evidence="5" id="KW-0699">rRNA-binding</keyword>
<dbReference type="RefSeq" id="YP_009184576.1">
    <property type="nucleotide sequence ID" value="NC_028578.1"/>
</dbReference>
<dbReference type="InterPro" id="IPR012677">
    <property type="entry name" value="Nucleotide-bd_a/b_plait_sf"/>
</dbReference>
<dbReference type="Gene3D" id="3.30.70.330">
    <property type="match status" value="1"/>
</dbReference>
<keyword evidence="2 5" id="KW-0689">Ribosomal protein</keyword>
<sequence>MNIAEIENKKKNSLSRWDKILKNHFSSKKMMLNLIKYPVITEKSYISLLKNKQYTFDVDVRMTKTQMKNLFEDLFLVKIKALNTHRPPRKRTRSLMGFKSRYKRVIITIKDDQVFNFNIKP</sequence>
<dbReference type="GeneID" id="26378125"/>
<comment type="subcellular location">
    <subcellularLocation>
        <location evidence="5">Plastid</location>
        <location evidence="5">Chloroplast</location>
    </subcellularLocation>
</comment>
<keyword evidence="6" id="KW-0934">Plastid</keyword>
<dbReference type="InterPro" id="IPR012678">
    <property type="entry name" value="Ribosomal_uL23/eL15/eS24_sf"/>
</dbReference>
<keyword evidence="6" id="KW-0150">Chloroplast</keyword>
<protein>
    <recommendedName>
        <fullName evidence="4 5">Large ribosomal subunit protein uL23c</fullName>
    </recommendedName>
</protein>
<name>A0A0S2LML6_TRETR</name>
<dbReference type="Pfam" id="PF00276">
    <property type="entry name" value="Ribosomal_L23"/>
    <property type="match status" value="1"/>
</dbReference>
<proteinExistence type="inferred from homology"/>
<keyword evidence="3 5" id="KW-0687">Ribonucleoprotein</keyword>
<accession>A0A0S2LML6</accession>
<dbReference type="HAMAP" id="MF_01369_B">
    <property type="entry name" value="Ribosomal_uL23_B"/>
    <property type="match status" value="1"/>
</dbReference>
<comment type="subunit">
    <text evidence="5">Part of the 50S ribosomal subunit.</text>
</comment>
<evidence type="ECO:0000313" key="6">
    <source>
        <dbReference type="EMBL" id="ALO62658.1"/>
    </source>
</evidence>
<dbReference type="InterPro" id="IPR013025">
    <property type="entry name" value="Ribosomal_uL23-like"/>
</dbReference>
<evidence type="ECO:0000256" key="2">
    <source>
        <dbReference type="ARBA" id="ARBA00022980"/>
    </source>
</evidence>
<evidence type="ECO:0000256" key="4">
    <source>
        <dbReference type="ARBA" id="ARBA00035287"/>
    </source>
</evidence>
<gene>
    <name evidence="5 6" type="primary">rpl23</name>
</gene>
<organism evidence="6">
    <name type="scientific">Treubaria triappendiculata</name>
    <name type="common">Green alga</name>
    <dbReference type="NCBI Taxonomy" id="1755147"/>
    <lineage>
        <taxon>Eukaryota</taxon>
        <taxon>Viridiplantae</taxon>
        <taxon>Chlorophyta</taxon>
        <taxon>core chlorophytes</taxon>
        <taxon>Chlorophyceae</taxon>
        <taxon>Treubariaceae</taxon>
        <taxon>Treubaria</taxon>
    </lineage>
</organism>
<dbReference type="EMBL" id="KT625410">
    <property type="protein sequence ID" value="ALO62658.1"/>
    <property type="molecule type" value="Genomic_DNA"/>
</dbReference>